<dbReference type="Proteomes" id="UP001407405">
    <property type="component" value="Unassembled WGS sequence"/>
</dbReference>
<feature type="transmembrane region" description="Helical" evidence="7">
    <location>
        <begin position="258"/>
        <end position="280"/>
    </location>
</feature>
<dbReference type="Pfam" id="PF03773">
    <property type="entry name" value="ArsP_1"/>
    <property type="match status" value="1"/>
</dbReference>
<proteinExistence type="inferred from homology"/>
<dbReference type="PANTHER" id="PTHR34184">
    <property type="entry name" value="UPF0718 PROTEIN YCGR"/>
    <property type="match status" value="1"/>
</dbReference>
<organism evidence="8 9">
    <name type="scientific">Anoxynatronum sibiricum</name>
    <dbReference type="NCBI Taxonomy" id="210623"/>
    <lineage>
        <taxon>Bacteria</taxon>
        <taxon>Bacillati</taxon>
        <taxon>Bacillota</taxon>
        <taxon>Clostridia</taxon>
        <taxon>Eubacteriales</taxon>
        <taxon>Clostridiaceae</taxon>
        <taxon>Anoxynatronum</taxon>
    </lineage>
</organism>
<sequence length="307" mass="32536">MNETILFVLIFTVNAVKSILPFFLLSISVASLIKTLKLEQSFKKAFRGRELVSIPVAAGTGAFSPLCSCGVIPAIAAMLAAGIPLAPIMAFWITSPLMSPESFVLTYSLLGGGMAVARLTATLGIGLVAGYSTWYLMKTGRIEPEVLRYSMGTQGCGTSSCQQESEPDGKWDGKMMKSFIINTITMGIFIGKYILMAFVLEALIVQYVPVEWVAGLLGSGNDAGPLLAALVGIPAYASSISAMPVIRGLMDLGMDKGTALAFMIGGAATSIPAMAAVYSIVKRKVFFLYLAYSLVGAVVSGYLYRLI</sequence>
<reference evidence="8 9" key="1">
    <citation type="submission" date="2024-04" db="EMBL/GenBank/DDBJ databases">
        <title>Genome sequencing and metabolic network reconstruction of aminoacids and betaine degradation by Anoxynatronum sibiricum.</title>
        <authorList>
            <person name="Detkova E.N."/>
            <person name="Boltjanskaja Y.V."/>
            <person name="Mardanov A.V."/>
            <person name="Kevbrin V."/>
        </authorList>
    </citation>
    <scope>NUCLEOTIDE SEQUENCE [LARGE SCALE GENOMIC DNA]</scope>
    <source>
        <strain evidence="8 9">Z-7981</strain>
    </source>
</reference>
<evidence type="ECO:0000256" key="1">
    <source>
        <dbReference type="ARBA" id="ARBA00004651"/>
    </source>
</evidence>
<evidence type="ECO:0000313" key="9">
    <source>
        <dbReference type="Proteomes" id="UP001407405"/>
    </source>
</evidence>
<evidence type="ECO:0000256" key="2">
    <source>
        <dbReference type="ARBA" id="ARBA00006386"/>
    </source>
</evidence>
<dbReference type="EMBL" id="JBCITM010000007">
    <property type="protein sequence ID" value="MEN1760445.1"/>
    <property type="molecule type" value="Genomic_DNA"/>
</dbReference>
<dbReference type="InterPro" id="IPR052923">
    <property type="entry name" value="UPF0718"/>
</dbReference>
<feature type="transmembrane region" description="Helical" evidence="7">
    <location>
        <begin position="286"/>
        <end position="304"/>
    </location>
</feature>
<comment type="similarity">
    <text evidence="2">Belongs to the UPF0718 family.</text>
</comment>
<protein>
    <submittedName>
        <fullName evidence="8">Permease</fullName>
    </submittedName>
</protein>
<feature type="transmembrane region" description="Helical" evidence="7">
    <location>
        <begin position="6"/>
        <end position="33"/>
    </location>
</feature>
<keyword evidence="5 7" id="KW-1133">Transmembrane helix</keyword>
<evidence type="ECO:0000256" key="4">
    <source>
        <dbReference type="ARBA" id="ARBA00022692"/>
    </source>
</evidence>
<evidence type="ECO:0000256" key="6">
    <source>
        <dbReference type="ARBA" id="ARBA00023136"/>
    </source>
</evidence>
<feature type="transmembrane region" description="Helical" evidence="7">
    <location>
        <begin position="54"/>
        <end position="83"/>
    </location>
</feature>
<dbReference type="InterPro" id="IPR005524">
    <property type="entry name" value="DUF318"/>
</dbReference>
<evidence type="ECO:0000256" key="3">
    <source>
        <dbReference type="ARBA" id="ARBA00022475"/>
    </source>
</evidence>
<keyword evidence="3" id="KW-1003">Cell membrane</keyword>
<accession>A0ABU9VTG4</accession>
<comment type="subcellular location">
    <subcellularLocation>
        <location evidence="1">Cell membrane</location>
        <topology evidence="1">Multi-pass membrane protein</topology>
    </subcellularLocation>
</comment>
<evidence type="ECO:0000313" key="8">
    <source>
        <dbReference type="EMBL" id="MEN1760445.1"/>
    </source>
</evidence>
<comment type="caution">
    <text evidence="8">The sequence shown here is derived from an EMBL/GenBank/DDBJ whole genome shotgun (WGS) entry which is preliminary data.</text>
</comment>
<evidence type="ECO:0000256" key="5">
    <source>
        <dbReference type="ARBA" id="ARBA00022989"/>
    </source>
</evidence>
<keyword evidence="4 7" id="KW-0812">Transmembrane</keyword>
<keyword evidence="6 7" id="KW-0472">Membrane</keyword>
<feature type="transmembrane region" description="Helical" evidence="7">
    <location>
        <begin position="103"/>
        <end position="131"/>
    </location>
</feature>
<name>A0ABU9VTG4_9CLOT</name>
<feature type="transmembrane region" description="Helical" evidence="7">
    <location>
        <begin position="179"/>
        <end position="205"/>
    </location>
</feature>
<keyword evidence="9" id="KW-1185">Reference proteome</keyword>
<feature type="transmembrane region" description="Helical" evidence="7">
    <location>
        <begin position="225"/>
        <end position="246"/>
    </location>
</feature>
<gene>
    <name evidence="8" type="ORF">AAIG11_08175</name>
</gene>
<evidence type="ECO:0000256" key="7">
    <source>
        <dbReference type="SAM" id="Phobius"/>
    </source>
</evidence>
<dbReference type="RefSeq" id="WP_343185773.1">
    <property type="nucleotide sequence ID" value="NZ_JBCITM010000007.1"/>
</dbReference>
<dbReference type="PANTHER" id="PTHR34184:SF4">
    <property type="entry name" value="UPF0718 PROTEIN YCGR"/>
    <property type="match status" value="1"/>
</dbReference>